<dbReference type="Gene3D" id="2.60.120.200">
    <property type="match status" value="1"/>
</dbReference>
<organism evidence="3 5">
    <name type="scientific">Chryseobacterium muglaense</name>
    <dbReference type="NCBI Taxonomy" id="2893752"/>
    <lineage>
        <taxon>Bacteria</taxon>
        <taxon>Pseudomonadati</taxon>
        <taxon>Bacteroidota</taxon>
        <taxon>Flavobacteriia</taxon>
        <taxon>Flavobacteriales</taxon>
        <taxon>Weeksellaceae</taxon>
        <taxon>Chryseobacterium group</taxon>
        <taxon>Chryseobacterium</taxon>
    </lineage>
</organism>
<dbReference type="EMBL" id="JACXXP010000016">
    <property type="protein sequence ID" value="MBD3905568.1"/>
    <property type="molecule type" value="Genomic_DNA"/>
</dbReference>
<protein>
    <submittedName>
        <fullName evidence="2">Choice-of-anchor J domain-containing protein</fullName>
    </submittedName>
    <submittedName>
        <fullName evidence="3">DUF5689 domain-containing protein</fullName>
    </submittedName>
</protein>
<accession>A0A9Q3UTQ5</accession>
<dbReference type="PROSITE" id="PS51257">
    <property type="entry name" value="PROKAR_LIPOPROTEIN"/>
    <property type="match status" value="1"/>
</dbReference>
<evidence type="ECO:0000313" key="5">
    <source>
        <dbReference type="Proteomes" id="UP001107960"/>
    </source>
</evidence>
<reference evidence="3" key="1">
    <citation type="submission" date="2021-11" db="EMBL/GenBank/DDBJ databases">
        <title>Description of novel Chryseobacterium species.</title>
        <authorList>
            <person name="Saticioglu I.B."/>
            <person name="Ay H."/>
            <person name="Altun S."/>
            <person name="Duman M."/>
        </authorList>
    </citation>
    <scope>NUCLEOTIDE SEQUENCE</scope>
    <source>
        <strain evidence="3">C-39</strain>
    </source>
</reference>
<evidence type="ECO:0000313" key="2">
    <source>
        <dbReference type="EMBL" id="MBD3905568.1"/>
    </source>
</evidence>
<evidence type="ECO:0000313" key="3">
    <source>
        <dbReference type="EMBL" id="MCC9034954.1"/>
    </source>
</evidence>
<reference evidence="4" key="2">
    <citation type="submission" date="2023-07" db="EMBL/GenBank/DDBJ databases">
        <title>Description of novel Chryseobacterium sp. strain C-2.</title>
        <authorList>
            <person name="Saticioglu I.B."/>
        </authorList>
    </citation>
    <scope>NUCLEOTIDE SEQUENCE [LARGE SCALE GENOMIC DNA]</scope>
    <source>
        <strain evidence="4">C-2</strain>
    </source>
</reference>
<dbReference type="Proteomes" id="UP001107960">
    <property type="component" value="Unassembled WGS sequence"/>
</dbReference>
<evidence type="ECO:0000313" key="4">
    <source>
        <dbReference type="Proteomes" id="UP000603715"/>
    </source>
</evidence>
<dbReference type="InterPro" id="IPR043744">
    <property type="entry name" value="DUF5689"/>
</dbReference>
<feature type="domain" description="DUF5689" evidence="1">
    <location>
        <begin position="64"/>
        <end position="276"/>
    </location>
</feature>
<dbReference type="Proteomes" id="UP000603715">
    <property type="component" value="Unassembled WGS sequence"/>
</dbReference>
<dbReference type="NCBIfam" id="NF038128">
    <property type="entry name" value="choice_anch_J"/>
    <property type="match status" value="1"/>
</dbReference>
<name>A0A9Q3UTQ5_9FLAO</name>
<keyword evidence="4" id="KW-1185">Reference proteome</keyword>
<dbReference type="AlphaFoldDB" id="A0A9Q3UTQ5"/>
<comment type="caution">
    <text evidence="3">The sequence shown here is derived from an EMBL/GenBank/DDBJ whole genome shotgun (WGS) entry which is preliminary data.</text>
</comment>
<evidence type="ECO:0000259" key="1">
    <source>
        <dbReference type="Pfam" id="PF18942"/>
    </source>
</evidence>
<gene>
    <name evidence="2" type="ORF">IEW27_13340</name>
    <name evidence="3" type="ORF">LNP80_11935</name>
</gene>
<dbReference type="Pfam" id="PF18942">
    <property type="entry name" value="DUF5689"/>
    <property type="match status" value="2"/>
</dbReference>
<dbReference type="RefSeq" id="WP_191180054.1">
    <property type="nucleotide sequence ID" value="NZ_JACXXP010000016.1"/>
</dbReference>
<dbReference type="EMBL" id="JAJJML010000001">
    <property type="protein sequence ID" value="MCC9034954.1"/>
    <property type="molecule type" value="Genomic_DNA"/>
</dbReference>
<feature type="domain" description="DUF5689" evidence="1">
    <location>
        <begin position="311"/>
        <end position="537"/>
    </location>
</feature>
<sequence>MKKINLIFSYIFALITVLIITGCVHDDKYDEPNLENYQCRTADYYTNPENKYVKWTLHDLKLKTLNEVITENAYVEGYVSSTDESGNIYKTIYIQDDPENPTEGLTISVDMVSTYTRFPQGYKVYIDLKGLAVTAYGSVKQLGQITPAGTRILEQEVPNHIFRDCNIRANIKPKVLTMAQFAANDALVGCLVQLDNVEFDERALCTNFAPNGETVDRTIGQGWISATQKYASTAIVRNSGYASFANQIVPAGQGKFVGILSRFNSIYQLYINKLTDLDMEGVGADGIDHHFPRVDGKTANPCNFSADGLTAKTVADVKQLAGNLAPNGLVQITGDFYLKAQIIADDATGNLFKYLYLEDATGGIKININRADLYFEKRFKLGKDLNVKLKGLYIRNVGGELQLGSNDSSSAVAYRIKDEEIYKYLFDSNALARAVVPTERTITQLTKADVGRWIKIKDLQFINNDLGRTYADGTAASNRTLEDCSGNKVTLRTSGRAIFGIKAASAIDVAGGKGDIYAVLSVFNDSYQLWIPQLTDIKFINPRCDGSVYTPLPVLYSDGFAAGGFSTDWTTVNVAGTQVWNTSNQGNGTNYYAVMSAPLGNVANEDWLISKSVSLVGKTKAAVNFISDVRYGGAALQVFATENYTGDPTTTTWVALPALLDTNNTAFGDWVSSGNVDLSAFLGKNVRIAFKYTSTPSAAATWEIDDFKIKGQ</sequence>
<reference evidence="2" key="3">
    <citation type="submission" date="2024-05" db="EMBL/GenBank/DDBJ databases">
        <title>Description of novel Chryseobacterium sp. strain C-2.</title>
        <authorList>
            <person name="Saticioglu I.B."/>
        </authorList>
    </citation>
    <scope>NUCLEOTIDE SEQUENCE</scope>
    <source>
        <strain evidence="2">C-2</strain>
    </source>
</reference>
<proteinExistence type="predicted"/>